<sequence length="48" mass="5515">MDAVAKMHDYGMKLWQESIHMLLRQSPRIVLGAELIALEKKGTIFTEN</sequence>
<evidence type="ECO:0000313" key="1">
    <source>
        <dbReference type="EMBL" id="CBL02163.1"/>
    </source>
</evidence>
<organism evidence="1 2">
    <name type="scientific">Faecalibacterium prausnitzii SL3/3</name>
    <dbReference type="NCBI Taxonomy" id="657322"/>
    <lineage>
        <taxon>Bacteria</taxon>
        <taxon>Bacillati</taxon>
        <taxon>Bacillota</taxon>
        <taxon>Clostridia</taxon>
        <taxon>Eubacteriales</taxon>
        <taxon>Oscillospiraceae</taxon>
        <taxon>Faecalibacterium</taxon>
    </lineage>
</organism>
<proteinExistence type="predicted"/>
<dbReference type="AlphaFoldDB" id="D4KBF0"/>
<dbReference type="HOGENOM" id="CLU_3153046_0_0_9"/>
<accession>D4KBF0</accession>
<dbReference type="EMBL" id="FP929046">
    <property type="protein sequence ID" value="CBL02163.1"/>
    <property type="molecule type" value="Genomic_DNA"/>
</dbReference>
<evidence type="ECO:0000313" key="2">
    <source>
        <dbReference type="Proteomes" id="UP000007059"/>
    </source>
</evidence>
<dbReference type="KEGG" id="fpa:FPR_19410"/>
<protein>
    <submittedName>
        <fullName evidence="1">Uncharacterized protein</fullName>
    </submittedName>
</protein>
<gene>
    <name evidence="1" type="ORF">FPR_19410</name>
</gene>
<reference evidence="1 2" key="1">
    <citation type="submission" date="2010-03" db="EMBL/GenBank/DDBJ databases">
        <title>The genome sequence of Faecalibacterium prausnitzii SL3/3.</title>
        <authorList>
            <consortium name="metaHIT consortium -- http://www.metahit.eu/"/>
            <person name="Pajon A."/>
            <person name="Turner K."/>
            <person name="Parkhill J."/>
            <person name="Duncan S."/>
            <person name="Flint H."/>
        </authorList>
    </citation>
    <scope>NUCLEOTIDE SEQUENCE [LARGE SCALE GENOMIC DNA]</scope>
    <source>
        <strain evidence="1 2">SL3/3</strain>
    </source>
</reference>
<name>D4KBF0_9FIRM</name>
<reference evidence="1 2" key="2">
    <citation type="submission" date="2010-03" db="EMBL/GenBank/DDBJ databases">
        <authorList>
            <person name="Pajon A."/>
        </authorList>
    </citation>
    <scope>NUCLEOTIDE SEQUENCE [LARGE SCALE GENOMIC DNA]</scope>
    <source>
        <strain evidence="1 2">SL3/3</strain>
    </source>
</reference>
<dbReference type="Proteomes" id="UP000007059">
    <property type="component" value="Chromosome"/>
</dbReference>